<comment type="subcellular location">
    <subcellularLocation>
        <location evidence="1">Nucleus</location>
    </subcellularLocation>
</comment>
<feature type="compositionally biased region" description="Basic residues" evidence="9">
    <location>
        <begin position="203"/>
        <end position="217"/>
    </location>
</feature>
<dbReference type="GO" id="GO:0006357">
    <property type="term" value="P:regulation of transcription by RNA polymerase II"/>
    <property type="evidence" value="ECO:0007669"/>
    <property type="project" value="InterPro"/>
</dbReference>
<evidence type="ECO:0000256" key="9">
    <source>
        <dbReference type="SAM" id="MobiDB-lite"/>
    </source>
</evidence>
<dbReference type="GO" id="GO:0016592">
    <property type="term" value="C:mediator complex"/>
    <property type="evidence" value="ECO:0007669"/>
    <property type="project" value="InterPro"/>
</dbReference>
<name>A0A261Y3Y5_9FUNG</name>
<evidence type="ECO:0000256" key="8">
    <source>
        <dbReference type="ARBA" id="ARBA00032018"/>
    </source>
</evidence>
<proteinExistence type="inferred from homology"/>
<dbReference type="EMBL" id="MVBO01000017">
    <property type="protein sequence ID" value="OZJ05329.1"/>
    <property type="molecule type" value="Genomic_DNA"/>
</dbReference>
<dbReference type="Proteomes" id="UP000242875">
    <property type="component" value="Unassembled WGS sequence"/>
</dbReference>
<comment type="caution">
    <text evidence="10">The sequence shown here is derived from an EMBL/GenBank/DDBJ whole genome shotgun (WGS) entry which is preliminary data.</text>
</comment>
<evidence type="ECO:0000256" key="6">
    <source>
        <dbReference type="ARBA" id="ARBA00023163"/>
    </source>
</evidence>
<keyword evidence="5" id="KW-0010">Activator</keyword>
<dbReference type="OrthoDB" id="2160599at2759"/>
<dbReference type="GO" id="GO:0003712">
    <property type="term" value="F:transcription coregulator activity"/>
    <property type="evidence" value="ECO:0007669"/>
    <property type="project" value="InterPro"/>
</dbReference>
<keyword evidence="4" id="KW-0805">Transcription regulation</keyword>
<keyword evidence="11" id="KW-1185">Reference proteome</keyword>
<dbReference type="AlphaFoldDB" id="A0A261Y3Y5"/>
<keyword evidence="7" id="KW-0539">Nucleus</keyword>
<evidence type="ECO:0000313" key="11">
    <source>
        <dbReference type="Proteomes" id="UP000242875"/>
    </source>
</evidence>
<dbReference type="PANTHER" id="PTHR28270">
    <property type="entry name" value="MEDIATOR OF RNA POLYMERASE II TRANSCRIPTION SUBUNIT 19"/>
    <property type="match status" value="1"/>
</dbReference>
<dbReference type="PANTHER" id="PTHR28270:SF1">
    <property type="entry name" value="MEDIATOR OF RNA POLYMERASE II TRANSCRIPTION SUBUNIT 19"/>
    <property type="match status" value="1"/>
</dbReference>
<reference evidence="10 11" key="1">
    <citation type="journal article" date="2017" name="Mycologia">
        <title>Bifiguratus adelaidae, gen. et sp. nov., a new member of Mucoromycotina in endophytic and soil-dwelling habitats.</title>
        <authorList>
            <person name="Torres-Cruz T.J."/>
            <person name="Billingsley Tobias T.L."/>
            <person name="Almatruk M."/>
            <person name="Hesse C."/>
            <person name="Kuske C.R."/>
            <person name="Desiro A."/>
            <person name="Benucci G.M."/>
            <person name="Bonito G."/>
            <person name="Stajich J.E."/>
            <person name="Dunlap C."/>
            <person name="Arnold A.E."/>
            <person name="Porras-Alfaro A."/>
        </authorList>
    </citation>
    <scope>NUCLEOTIDE SEQUENCE [LARGE SCALE GENOMIC DNA]</scope>
    <source>
        <strain evidence="10 11">AZ0501</strain>
    </source>
</reference>
<evidence type="ECO:0000313" key="10">
    <source>
        <dbReference type="EMBL" id="OZJ05329.1"/>
    </source>
</evidence>
<evidence type="ECO:0000256" key="2">
    <source>
        <dbReference type="ARBA" id="ARBA00009259"/>
    </source>
</evidence>
<feature type="compositionally biased region" description="Polar residues" evidence="9">
    <location>
        <begin position="136"/>
        <end position="153"/>
    </location>
</feature>
<feature type="compositionally biased region" description="Polar residues" evidence="9">
    <location>
        <begin position="165"/>
        <end position="175"/>
    </location>
</feature>
<gene>
    <name evidence="10" type="ORF">BZG36_01551</name>
</gene>
<protein>
    <recommendedName>
        <fullName evidence="3">Mediator of RNA polymerase II transcription subunit 19</fullName>
    </recommendedName>
    <alternativeName>
        <fullName evidence="8">Mediator complex subunit 19</fullName>
    </alternativeName>
</protein>
<comment type="similarity">
    <text evidence="2">Belongs to the Mediator complex subunit 19 family.</text>
</comment>
<evidence type="ECO:0000256" key="7">
    <source>
        <dbReference type="ARBA" id="ARBA00023242"/>
    </source>
</evidence>
<evidence type="ECO:0000256" key="5">
    <source>
        <dbReference type="ARBA" id="ARBA00023159"/>
    </source>
</evidence>
<feature type="compositionally biased region" description="Basic and acidic residues" evidence="9">
    <location>
        <begin position="193"/>
        <end position="202"/>
    </location>
</feature>
<sequence>MEDHEDSVKQNRHADFHYIAENGVTEAQHTNRTLTGDHDLITRYNLLPAYDRHVRPYPPPNRAQALQTTYYDYISDLPGQITDKYNKRSFMDLIRDERLSGKIEMIPIDVEMLKKAINLRTGPVPGFDSSILDAPSSPQRGLADSQSNANKANEGSVFVHIPRFSHNNADGTNGIDSGERKHKKKKKKRKHEHGVEGDGSEPKRKKKRKRDREHSHSHGNYIGGNESNTVLID</sequence>
<organism evidence="10 11">
    <name type="scientific">Bifiguratus adelaidae</name>
    <dbReference type="NCBI Taxonomy" id="1938954"/>
    <lineage>
        <taxon>Eukaryota</taxon>
        <taxon>Fungi</taxon>
        <taxon>Fungi incertae sedis</taxon>
        <taxon>Mucoromycota</taxon>
        <taxon>Mucoromycotina</taxon>
        <taxon>Endogonomycetes</taxon>
        <taxon>Endogonales</taxon>
        <taxon>Endogonales incertae sedis</taxon>
        <taxon>Bifiguratus</taxon>
    </lineage>
</organism>
<dbReference type="GO" id="GO:0070847">
    <property type="term" value="C:core mediator complex"/>
    <property type="evidence" value="ECO:0007669"/>
    <property type="project" value="TreeGrafter"/>
</dbReference>
<evidence type="ECO:0000256" key="4">
    <source>
        <dbReference type="ARBA" id="ARBA00023015"/>
    </source>
</evidence>
<dbReference type="InterPro" id="IPR013942">
    <property type="entry name" value="Mediator_Med19_fun"/>
</dbReference>
<feature type="compositionally biased region" description="Basic residues" evidence="9">
    <location>
        <begin position="180"/>
        <end position="192"/>
    </location>
</feature>
<accession>A0A261Y3Y5</accession>
<evidence type="ECO:0000256" key="1">
    <source>
        <dbReference type="ARBA" id="ARBA00004123"/>
    </source>
</evidence>
<feature type="region of interest" description="Disordered" evidence="9">
    <location>
        <begin position="128"/>
        <end position="233"/>
    </location>
</feature>
<evidence type="ECO:0000256" key="3">
    <source>
        <dbReference type="ARBA" id="ARBA00019615"/>
    </source>
</evidence>
<keyword evidence="6" id="KW-0804">Transcription</keyword>